<keyword evidence="2" id="KW-1133">Transmembrane helix</keyword>
<evidence type="ECO:0008006" key="5">
    <source>
        <dbReference type="Google" id="ProtNLM"/>
    </source>
</evidence>
<dbReference type="EMBL" id="BSUO01000001">
    <property type="protein sequence ID" value="GMA42353.1"/>
    <property type="molecule type" value="Genomic_DNA"/>
</dbReference>
<feature type="region of interest" description="Disordered" evidence="1">
    <location>
        <begin position="1"/>
        <end position="28"/>
    </location>
</feature>
<gene>
    <name evidence="3" type="ORF">GCM10025883_43980</name>
</gene>
<reference evidence="4" key="1">
    <citation type="journal article" date="2019" name="Int. J. Syst. Evol. Microbiol.">
        <title>The Global Catalogue of Microorganisms (GCM) 10K type strain sequencing project: providing services to taxonomists for standard genome sequencing and annotation.</title>
        <authorList>
            <consortium name="The Broad Institute Genomics Platform"/>
            <consortium name="The Broad Institute Genome Sequencing Center for Infectious Disease"/>
            <person name="Wu L."/>
            <person name="Ma J."/>
        </authorList>
    </citation>
    <scope>NUCLEOTIDE SEQUENCE [LARGE SCALE GENOMIC DNA]</scope>
    <source>
        <strain evidence="4">NBRC 113072</strain>
    </source>
</reference>
<dbReference type="Proteomes" id="UP001157126">
    <property type="component" value="Unassembled WGS sequence"/>
</dbReference>
<accession>A0ABQ6IWL6</accession>
<keyword evidence="2" id="KW-0472">Membrane</keyword>
<comment type="caution">
    <text evidence="3">The sequence shown here is derived from an EMBL/GenBank/DDBJ whole genome shotgun (WGS) entry which is preliminary data.</text>
</comment>
<evidence type="ECO:0000313" key="3">
    <source>
        <dbReference type="EMBL" id="GMA42353.1"/>
    </source>
</evidence>
<organism evidence="3 4">
    <name type="scientific">Mobilicoccus caccae</name>
    <dbReference type="NCBI Taxonomy" id="1859295"/>
    <lineage>
        <taxon>Bacteria</taxon>
        <taxon>Bacillati</taxon>
        <taxon>Actinomycetota</taxon>
        <taxon>Actinomycetes</taxon>
        <taxon>Micrococcales</taxon>
        <taxon>Dermatophilaceae</taxon>
        <taxon>Mobilicoccus</taxon>
    </lineage>
</organism>
<feature type="compositionally biased region" description="Basic residues" evidence="1">
    <location>
        <begin position="1"/>
        <end position="12"/>
    </location>
</feature>
<keyword evidence="4" id="KW-1185">Reference proteome</keyword>
<feature type="transmembrane region" description="Helical" evidence="2">
    <location>
        <begin position="30"/>
        <end position="50"/>
    </location>
</feature>
<protein>
    <recommendedName>
        <fullName evidence="5">MFS transporter</fullName>
    </recommendedName>
</protein>
<sequence>MRRRRRDRRHRGPGHDQHARAAQHPANRNTATALALSAQFLGSAFAPALLPIYQQSVVAACVIAAVVAGIGALVVLVRT</sequence>
<proteinExistence type="predicted"/>
<evidence type="ECO:0000256" key="2">
    <source>
        <dbReference type="SAM" id="Phobius"/>
    </source>
</evidence>
<evidence type="ECO:0000256" key="1">
    <source>
        <dbReference type="SAM" id="MobiDB-lite"/>
    </source>
</evidence>
<dbReference type="RefSeq" id="WP_284305781.1">
    <property type="nucleotide sequence ID" value="NZ_BSUO01000001.1"/>
</dbReference>
<evidence type="ECO:0000313" key="4">
    <source>
        <dbReference type="Proteomes" id="UP001157126"/>
    </source>
</evidence>
<name>A0ABQ6IWL6_9MICO</name>
<feature type="transmembrane region" description="Helical" evidence="2">
    <location>
        <begin position="56"/>
        <end position="77"/>
    </location>
</feature>
<keyword evidence="2" id="KW-0812">Transmembrane</keyword>